<dbReference type="InterPro" id="IPR002889">
    <property type="entry name" value="WSC_carb-bd"/>
</dbReference>
<keyword evidence="2 10" id="KW-0812">Transmembrane</keyword>
<dbReference type="OMA" id="LYENYRY"/>
<dbReference type="InParanoid" id="A0A7M7NU57"/>
<dbReference type="RefSeq" id="XP_030839412.1">
    <property type="nucleotide sequence ID" value="XM_030983552.1"/>
</dbReference>
<dbReference type="EnsemblMetazoa" id="XM_030983552">
    <property type="protein sequence ID" value="XP_030839412"/>
    <property type="gene ID" value="LOC105444980"/>
</dbReference>
<dbReference type="GO" id="GO:0016020">
    <property type="term" value="C:membrane"/>
    <property type="evidence" value="ECO:0007669"/>
    <property type="project" value="UniProtKB-SubCell"/>
</dbReference>
<evidence type="ECO:0000256" key="10">
    <source>
        <dbReference type="SAM" id="Phobius"/>
    </source>
</evidence>
<evidence type="ECO:0000256" key="1">
    <source>
        <dbReference type="ARBA" id="ARBA00004167"/>
    </source>
</evidence>
<dbReference type="SMART" id="SM00321">
    <property type="entry name" value="WSC"/>
    <property type="match status" value="1"/>
</dbReference>
<dbReference type="InterPro" id="IPR001190">
    <property type="entry name" value="SRCR"/>
</dbReference>
<accession>A0A7M7NU57</accession>
<sequence length="422" mass="46732">MVLFIFGILTIVGATARAIDVRLVNGSAPNEGRVEIRHTGSSNWSTVCGTYWDIIDVIVTCRQLGFPGAHASLKRSEFGRGVGRISRTLLFCRGGEKSLNACSKSTSLICRDGLTAGAVCQEPGYLGCYGDKTHARALADLVYISRNMTVMLCINHCRDRGYPYAGLEYGEECYCGAAGSSYSLYGRYWDSACQHPCTGYSNERCGGIGRIAVYITNATETVDTTTLPPPVSNTTLSINTMTTLSIFPKTTKTKRSNETSYLTTRTPDVQTKMINGTNFNAHTSNDEMKYLAVIMGSLLTVGIVVISFILVWNFKLRSRMRAIQDSPLNSTDRGNNSSYDQEDKKVQLVYSDLLTTDLTNNHYESLITSGAVEEEPPVVARSSEPVVAVDKRPRRHTSIQPRIPTYFPQPDLYENYRYSYMQ</sequence>
<keyword evidence="4" id="KW-0677">Repeat</keyword>
<dbReference type="PANTHER" id="PTHR19331:SF465">
    <property type="entry name" value="EGG PEPTIDE SPERACT RECEPTOR"/>
    <property type="match status" value="1"/>
</dbReference>
<protein>
    <recommendedName>
        <fullName evidence="16">WSC domain-containing protein</fullName>
    </recommendedName>
</protein>
<dbReference type="FunFam" id="3.10.250.10:FF:000016">
    <property type="entry name" value="Scavenger receptor cysteine-rich protein type 12"/>
    <property type="match status" value="1"/>
</dbReference>
<evidence type="ECO:0000313" key="15">
    <source>
        <dbReference type="Proteomes" id="UP000007110"/>
    </source>
</evidence>
<comment type="caution">
    <text evidence="9">Lacks conserved residue(s) required for the propagation of feature annotation.</text>
</comment>
<keyword evidence="6 10" id="KW-0472">Membrane</keyword>
<keyword evidence="3 11" id="KW-0732">Signal</keyword>
<feature type="signal peptide" evidence="11">
    <location>
        <begin position="1"/>
        <end position="18"/>
    </location>
</feature>
<dbReference type="Proteomes" id="UP000007110">
    <property type="component" value="Unassembled WGS sequence"/>
</dbReference>
<dbReference type="PRINTS" id="PR00258">
    <property type="entry name" value="SPERACTRCPTR"/>
</dbReference>
<keyword evidence="8" id="KW-0325">Glycoprotein</keyword>
<dbReference type="Pfam" id="PF01822">
    <property type="entry name" value="WSC"/>
    <property type="match status" value="1"/>
</dbReference>
<feature type="transmembrane region" description="Helical" evidence="10">
    <location>
        <begin position="290"/>
        <end position="312"/>
    </location>
</feature>
<dbReference type="PROSITE" id="PS50287">
    <property type="entry name" value="SRCR_2"/>
    <property type="match status" value="1"/>
</dbReference>
<feature type="disulfide bond" evidence="9">
    <location>
        <begin position="92"/>
        <end position="102"/>
    </location>
</feature>
<evidence type="ECO:0000256" key="6">
    <source>
        <dbReference type="ARBA" id="ARBA00023136"/>
    </source>
</evidence>
<dbReference type="InterPro" id="IPR036772">
    <property type="entry name" value="SRCR-like_dom_sf"/>
</dbReference>
<feature type="domain" description="SRCR" evidence="12">
    <location>
        <begin position="21"/>
        <end position="121"/>
    </location>
</feature>
<evidence type="ECO:0000256" key="8">
    <source>
        <dbReference type="ARBA" id="ARBA00023180"/>
    </source>
</evidence>
<proteinExistence type="predicted"/>
<evidence type="ECO:0000259" key="13">
    <source>
        <dbReference type="PROSITE" id="PS51212"/>
    </source>
</evidence>
<evidence type="ECO:0000256" key="7">
    <source>
        <dbReference type="ARBA" id="ARBA00023157"/>
    </source>
</evidence>
<evidence type="ECO:0000256" key="2">
    <source>
        <dbReference type="ARBA" id="ARBA00022692"/>
    </source>
</evidence>
<keyword evidence="5 10" id="KW-1133">Transmembrane helix</keyword>
<comment type="subcellular location">
    <subcellularLocation>
        <location evidence="1">Membrane</location>
        <topology evidence="1">Single-pass membrane protein</topology>
    </subcellularLocation>
</comment>
<dbReference type="AlphaFoldDB" id="A0A7M7NU57"/>
<evidence type="ECO:0000256" key="4">
    <source>
        <dbReference type="ARBA" id="ARBA00022737"/>
    </source>
</evidence>
<evidence type="ECO:0000256" key="5">
    <source>
        <dbReference type="ARBA" id="ARBA00022989"/>
    </source>
</evidence>
<evidence type="ECO:0000256" key="9">
    <source>
        <dbReference type="PROSITE-ProRule" id="PRU00196"/>
    </source>
</evidence>
<evidence type="ECO:0000313" key="14">
    <source>
        <dbReference type="EnsemblMetazoa" id="XP_030839412"/>
    </source>
</evidence>
<evidence type="ECO:0000259" key="12">
    <source>
        <dbReference type="PROSITE" id="PS50287"/>
    </source>
</evidence>
<reference evidence="15" key="1">
    <citation type="submission" date="2015-02" db="EMBL/GenBank/DDBJ databases">
        <title>Genome sequencing for Strongylocentrotus purpuratus.</title>
        <authorList>
            <person name="Murali S."/>
            <person name="Liu Y."/>
            <person name="Vee V."/>
            <person name="English A."/>
            <person name="Wang M."/>
            <person name="Skinner E."/>
            <person name="Han Y."/>
            <person name="Muzny D.M."/>
            <person name="Worley K.C."/>
            <person name="Gibbs R.A."/>
        </authorList>
    </citation>
    <scope>NUCLEOTIDE SEQUENCE</scope>
</reference>
<keyword evidence="7 9" id="KW-1015">Disulfide bond</keyword>
<name>A0A7M7NU57_STRPU</name>
<dbReference type="KEGG" id="spu:105444980"/>
<dbReference type="Pfam" id="PF00530">
    <property type="entry name" value="SRCR"/>
    <property type="match status" value="1"/>
</dbReference>
<dbReference type="SMART" id="SM00202">
    <property type="entry name" value="SR"/>
    <property type="match status" value="1"/>
</dbReference>
<dbReference type="GeneID" id="105444980"/>
<keyword evidence="15" id="KW-1185">Reference proteome</keyword>
<evidence type="ECO:0000256" key="11">
    <source>
        <dbReference type="SAM" id="SignalP"/>
    </source>
</evidence>
<reference evidence="14" key="2">
    <citation type="submission" date="2021-01" db="UniProtKB">
        <authorList>
            <consortium name="EnsemblMetazoa"/>
        </authorList>
    </citation>
    <scope>IDENTIFICATION</scope>
</reference>
<dbReference type="OrthoDB" id="9986744at2759"/>
<dbReference type="Gene3D" id="3.10.250.10">
    <property type="entry name" value="SRCR-like domain"/>
    <property type="match status" value="1"/>
</dbReference>
<dbReference type="PROSITE" id="PS51212">
    <property type="entry name" value="WSC"/>
    <property type="match status" value="1"/>
</dbReference>
<feature type="domain" description="WSC" evidence="13">
    <location>
        <begin position="122"/>
        <end position="217"/>
    </location>
</feature>
<evidence type="ECO:0000256" key="3">
    <source>
        <dbReference type="ARBA" id="ARBA00022729"/>
    </source>
</evidence>
<dbReference type="PANTHER" id="PTHR19331">
    <property type="entry name" value="SCAVENGER RECEPTOR DOMAIN-CONTAINING"/>
    <property type="match status" value="1"/>
</dbReference>
<evidence type="ECO:0008006" key="16">
    <source>
        <dbReference type="Google" id="ProtNLM"/>
    </source>
</evidence>
<organism evidence="14 15">
    <name type="scientific">Strongylocentrotus purpuratus</name>
    <name type="common">Purple sea urchin</name>
    <dbReference type="NCBI Taxonomy" id="7668"/>
    <lineage>
        <taxon>Eukaryota</taxon>
        <taxon>Metazoa</taxon>
        <taxon>Echinodermata</taxon>
        <taxon>Eleutherozoa</taxon>
        <taxon>Echinozoa</taxon>
        <taxon>Echinoidea</taxon>
        <taxon>Euechinoidea</taxon>
        <taxon>Echinacea</taxon>
        <taxon>Camarodonta</taxon>
        <taxon>Echinidea</taxon>
        <taxon>Strongylocentrotidae</taxon>
        <taxon>Strongylocentrotus</taxon>
    </lineage>
</organism>
<dbReference type="SUPFAM" id="SSF56487">
    <property type="entry name" value="SRCR-like"/>
    <property type="match status" value="1"/>
</dbReference>
<feature type="chain" id="PRO_5029818707" description="WSC domain-containing protein" evidence="11">
    <location>
        <begin position="19"/>
        <end position="422"/>
    </location>
</feature>